<feature type="compositionally biased region" description="Low complexity" evidence="5">
    <location>
        <begin position="345"/>
        <end position="358"/>
    </location>
</feature>
<feature type="region of interest" description="Disordered" evidence="5">
    <location>
        <begin position="643"/>
        <end position="677"/>
    </location>
</feature>
<comment type="similarity">
    <text evidence="1">Belongs to the protein-tyrosine phosphatase family. Non-receptor class dual specificity subfamily.</text>
</comment>
<organism evidence="8 9">
    <name type="scientific">Sistotremastrum niveocremeum HHB9708</name>
    <dbReference type="NCBI Taxonomy" id="1314777"/>
    <lineage>
        <taxon>Eukaryota</taxon>
        <taxon>Fungi</taxon>
        <taxon>Dikarya</taxon>
        <taxon>Basidiomycota</taxon>
        <taxon>Agaricomycotina</taxon>
        <taxon>Agaricomycetes</taxon>
        <taxon>Sistotremastrales</taxon>
        <taxon>Sistotremastraceae</taxon>
        <taxon>Sertulicium</taxon>
        <taxon>Sertulicium niveocremeum</taxon>
    </lineage>
</organism>
<feature type="region of interest" description="Disordered" evidence="5">
    <location>
        <begin position="343"/>
        <end position="365"/>
    </location>
</feature>
<evidence type="ECO:0000313" key="9">
    <source>
        <dbReference type="Proteomes" id="UP000076722"/>
    </source>
</evidence>
<proteinExistence type="inferred from homology"/>
<feature type="compositionally biased region" description="Polar residues" evidence="5">
    <location>
        <begin position="279"/>
        <end position="289"/>
    </location>
</feature>
<evidence type="ECO:0000256" key="3">
    <source>
        <dbReference type="ARBA" id="ARBA00022801"/>
    </source>
</evidence>
<dbReference type="GO" id="GO:0005737">
    <property type="term" value="C:cytoplasm"/>
    <property type="evidence" value="ECO:0007669"/>
    <property type="project" value="TreeGrafter"/>
</dbReference>
<name>A0A164XFD9_9AGAM</name>
<dbReference type="Gene3D" id="3.90.190.10">
    <property type="entry name" value="Protein tyrosine phosphatase superfamily"/>
    <property type="match status" value="1"/>
</dbReference>
<dbReference type="GO" id="GO:0008330">
    <property type="term" value="F:protein tyrosine/threonine phosphatase activity"/>
    <property type="evidence" value="ECO:0007669"/>
    <property type="project" value="TreeGrafter"/>
</dbReference>
<dbReference type="InterPro" id="IPR016130">
    <property type="entry name" value="Tyr_Pase_AS"/>
</dbReference>
<feature type="domain" description="Tyrosine specific protein phosphatases" evidence="7">
    <location>
        <begin position="185"/>
        <end position="231"/>
    </location>
</feature>
<feature type="region of interest" description="Disordered" evidence="5">
    <location>
        <begin position="378"/>
        <end position="574"/>
    </location>
</feature>
<feature type="compositionally biased region" description="Polar residues" evidence="5">
    <location>
        <begin position="477"/>
        <end position="498"/>
    </location>
</feature>
<dbReference type="OrthoDB" id="2017893at2759"/>
<evidence type="ECO:0000256" key="1">
    <source>
        <dbReference type="ARBA" id="ARBA00008601"/>
    </source>
</evidence>
<keyword evidence="4" id="KW-0904">Protein phosphatase</keyword>
<dbReference type="InterPro" id="IPR029021">
    <property type="entry name" value="Prot-tyrosine_phosphatase-like"/>
</dbReference>
<sequence length="696" mass="74733">MSFNDPRPVVGPPRPGRNLKKLSLTLPTVSDASTASPMSAIPPDSPVTQIGRVARKRPSTMSLPAPSVSAALHRRDEAESPSAPYIDGPVQILPGIWLGAEENVRDWPSLISRGIRAILNVAKEVSSPFDSLVASLRMTASTSDLSKASHETTGTYYPPHPQTGRPGMHYLKLPWSHGQTDLVREGFPAAMAFVDQALDRGDGVIIHCQCGVSRSATLAIALVMRAAALSLPTVPPEIWALKSAGMHGAYAFVKDKSKWVGPNMSLIYQLLDYERTFHRTGSPTPSDRSSLAAEDDEEWSRRRMAMEEDDMGSPGDDEKDDMAYIREARALDQEMEDRIVAKKASNSSLGSQSSLGPSTGSGVGMGPAWRNRYALGSRHRTGSISSNLTTQSSILSEDLLEEDEDDSDDRGRSGGRGASRFSPDTADTDEDVHMFGTKPQEEPQSLLGKETPRATLSLPPSAGGRLRTSPPPLLVIPTSSAPASRQTFSAPSGHSSPKNFAGVSKPKAPKKRPPPLVSVLPTVPSSPGPATAPIHSVPKVQSLHHPQEPIHHNEDSDHAMPMPRTRHTKPPPSALPLQAFPKMPVTMSSAPTFPPSKQIAYTPSQTLFVFPSSPSFDTSTPSTLTLMTPTPSTFSGRISNQNRTLASSRQSTQTPRVSSFKKHGRTRSFVGPPPAPTMAYSIVDVRGVMGSASRAH</sequence>
<feature type="compositionally biased region" description="Polar residues" evidence="5">
    <location>
        <begin position="25"/>
        <end position="37"/>
    </location>
</feature>
<dbReference type="InterPro" id="IPR020422">
    <property type="entry name" value="TYR_PHOSPHATASE_DUAL_dom"/>
</dbReference>
<dbReference type="EC" id="3.1.3.48" evidence="2"/>
<dbReference type="InterPro" id="IPR000340">
    <property type="entry name" value="Dual-sp_phosphatase_cat-dom"/>
</dbReference>
<feature type="compositionally biased region" description="Polar residues" evidence="5">
    <location>
        <begin position="382"/>
        <end position="394"/>
    </location>
</feature>
<dbReference type="GO" id="GO:0033550">
    <property type="term" value="F:MAP kinase tyrosine phosphatase activity"/>
    <property type="evidence" value="ECO:0007669"/>
    <property type="project" value="TreeGrafter"/>
</dbReference>
<feature type="compositionally biased region" description="Low complexity" evidence="5">
    <location>
        <begin position="517"/>
        <end position="529"/>
    </location>
</feature>
<dbReference type="GO" id="GO:0043409">
    <property type="term" value="P:negative regulation of MAPK cascade"/>
    <property type="evidence" value="ECO:0007669"/>
    <property type="project" value="TreeGrafter"/>
</dbReference>
<protein>
    <recommendedName>
        <fullName evidence="2">protein-tyrosine-phosphatase</fullName>
        <ecNumber evidence="2">3.1.3.48</ecNumber>
    </recommendedName>
</protein>
<dbReference type="SUPFAM" id="SSF52799">
    <property type="entry name" value="(Phosphotyrosine protein) phosphatases II"/>
    <property type="match status" value="1"/>
</dbReference>
<dbReference type="PROSITE" id="PS50056">
    <property type="entry name" value="TYR_PHOSPHATASE_2"/>
    <property type="match status" value="1"/>
</dbReference>
<keyword evidence="9" id="KW-1185">Reference proteome</keyword>
<dbReference type="PANTHER" id="PTHR10159">
    <property type="entry name" value="DUAL SPECIFICITY PROTEIN PHOSPHATASE"/>
    <property type="match status" value="1"/>
</dbReference>
<feature type="domain" description="Tyrosine-protein phosphatase" evidence="6">
    <location>
        <begin position="88"/>
        <end position="279"/>
    </location>
</feature>
<evidence type="ECO:0000256" key="2">
    <source>
        <dbReference type="ARBA" id="ARBA00013064"/>
    </source>
</evidence>
<feature type="compositionally biased region" description="Acidic residues" evidence="5">
    <location>
        <begin position="398"/>
        <end position="408"/>
    </location>
</feature>
<evidence type="ECO:0000259" key="7">
    <source>
        <dbReference type="PROSITE" id="PS50056"/>
    </source>
</evidence>
<feature type="region of interest" description="Disordered" evidence="5">
    <location>
        <begin position="1"/>
        <end position="47"/>
    </location>
</feature>
<dbReference type="PROSITE" id="PS00383">
    <property type="entry name" value="TYR_PHOSPHATASE_1"/>
    <property type="match status" value="1"/>
</dbReference>
<dbReference type="InterPro" id="IPR000387">
    <property type="entry name" value="Tyr_Pase_dom"/>
</dbReference>
<feature type="compositionally biased region" description="Polar residues" evidence="5">
    <location>
        <begin position="643"/>
        <end position="657"/>
    </location>
</feature>
<dbReference type="PROSITE" id="PS50054">
    <property type="entry name" value="TYR_PHOSPHATASE_DUAL"/>
    <property type="match status" value="1"/>
</dbReference>
<evidence type="ECO:0000313" key="8">
    <source>
        <dbReference type="EMBL" id="KZS95924.1"/>
    </source>
</evidence>
<feature type="region of interest" description="Disordered" evidence="5">
    <location>
        <begin position="279"/>
        <end position="300"/>
    </location>
</feature>
<keyword evidence="3" id="KW-0378">Hydrolase</keyword>
<accession>A0A164XFD9</accession>
<evidence type="ECO:0000256" key="5">
    <source>
        <dbReference type="SAM" id="MobiDB-lite"/>
    </source>
</evidence>
<dbReference type="Proteomes" id="UP000076722">
    <property type="component" value="Unassembled WGS sequence"/>
</dbReference>
<feature type="compositionally biased region" description="Basic and acidic residues" evidence="5">
    <location>
        <begin position="545"/>
        <end position="558"/>
    </location>
</feature>
<reference evidence="8 9" key="1">
    <citation type="journal article" date="2016" name="Mol. Biol. Evol.">
        <title>Comparative Genomics of Early-Diverging Mushroom-Forming Fungi Provides Insights into the Origins of Lignocellulose Decay Capabilities.</title>
        <authorList>
            <person name="Nagy L.G."/>
            <person name="Riley R."/>
            <person name="Tritt A."/>
            <person name="Adam C."/>
            <person name="Daum C."/>
            <person name="Floudas D."/>
            <person name="Sun H."/>
            <person name="Yadav J.S."/>
            <person name="Pangilinan J."/>
            <person name="Larsson K.H."/>
            <person name="Matsuura K."/>
            <person name="Barry K."/>
            <person name="Labutti K."/>
            <person name="Kuo R."/>
            <person name="Ohm R.A."/>
            <person name="Bhattacharya S.S."/>
            <person name="Shirouzu T."/>
            <person name="Yoshinaga Y."/>
            <person name="Martin F.M."/>
            <person name="Grigoriev I.V."/>
            <person name="Hibbett D.S."/>
        </authorList>
    </citation>
    <scope>NUCLEOTIDE SEQUENCE [LARGE SCALE GENOMIC DNA]</scope>
    <source>
        <strain evidence="8 9">HHB9708</strain>
    </source>
</reference>
<evidence type="ECO:0000259" key="6">
    <source>
        <dbReference type="PROSITE" id="PS50054"/>
    </source>
</evidence>
<dbReference type="EMBL" id="KV419400">
    <property type="protein sequence ID" value="KZS95924.1"/>
    <property type="molecule type" value="Genomic_DNA"/>
</dbReference>
<dbReference type="STRING" id="1314777.A0A164XFD9"/>
<dbReference type="GO" id="GO:0017017">
    <property type="term" value="F:MAP kinase tyrosine/serine/threonine phosphatase activity"/>
    <property type="evidence" value="ECO:0007669"/>
    <property type="project" value="TreeGrafter"/>
</dbReference>
<dbReference type="SMART" id="SM00195">
    <property type="entry name" value="DSPc"/>
    <property type="match status" value="1"/>
</dbReference>
<gene>
    <name evidence="8" type="ORF">SISNIDRAFT_548059</name>
</gene>
<dbReference type="PANTHER" id="PTHR10159:SF519">
    <property type="entry name" value="DUAL SPECIFICITY PROTEIN PHOSPHATASE MPK3"/>
    <property type="match status" value="1"/>
</dbReference>
<dbReference type="Pfam" id="PF00782">
    <property type="entry name" value="DSPc"/>
    <property type="match status" value="1"/>
</dbReference>
<evidence type="ECO:0000256" key="4">
    <source>
        <dbReference type="ARBA" id="ARBA00022912"/>
    </source>
</evidence>
<dbReference type="AlphaFoldDB" id="A0A164XFD9"/>